<dbReference type="Proteomes" id="UP000076154">
    <property type="component" value="Unassembled WGS sequence"/>
</dbReference>
<feature type="region of interest" description="Disordered" evidence="1">
    <location>
        <begin position="427"/>
        <end position="457"/>
    </location>
</feature>
<comment type="caution">
    <text evidence="2">The sequence shown here is derived from an EMBL/GenBank/DDBJ whole genome shotgun (WGS) entry which is preliminary data.</text>
</comment>
<protein>
    <submittedName>
        <fullName evidence="2">Uncharacterized protein</fullName>
    </submittedName>
</protein>
<name>A0A369JI99_HYPMA</name>
<proteinExistence type="predicted"/>
<organism evidence="2 3">
    <name type="scientific">Hypsizygus marmoreus</name>
    <name type="common">White beech mushroom</name>
    <name type="synonym">Agaricus marmoreus</name>
    <dbReference type="NCBI Taxonomy" id="39966"/>
    <lineage>
        <taxon>Eukaryota</taxon>
        <taxon>Fungi</taxon>
        <taxon>Dikarya</taxon>
        <taxon>Basidiomycota</taxon>
        <taxon>Agaricomycotina</taxon>
        <taxon>Agaricomycetes</taxon>
        <taxon>Agaricomycetidae</taxon>
        <taxon>Agaricales</taxon>
        <taxon>Tricholomatineae</taxon>
        <taxon>Lyophyllaceae</taxon>
        <taxon>Hypsizygus</taxon>
    </lineage>
</organism>
<sequence>MPKIFRFLKAPPDAEQKLLTSIESTAIATTQLRDQAFESTLGDLTRVHAVDRGSRLTQAHCRDAPFNELLQSTRDASVRGREHRAQAFAAAEARWEAVYQQREAKREEIFQKEMMDREERLNEARRNRAGRAQWFAEKREELRKKGHEEREKVGRELEMMMTEFGRAMGELDELFARAQSIREKVLPEIIAKQPDISLFAEKASSTSRVPDGVQLPNPRETVGLETPNTADDTHRHPLPQDQITQIEIHGRGDSAHGRPNTSDINGSPIPQIVVVETKGVARHSLDQRVSPAPQEHAAQARAAGDVAHNTFINLNHQEHPVPQDNDPREAQHLEDRNMLPLSALGSLWRSFPDEEHDRSTPVPEDAIVQNHERVASEAPVASDVELPREVAGQEHIEGNSHDRLASVLLAQDEGLPWSSAMGTSLEVQDSQEDNVQGQSEGDQQTSNSHPLDPRPVSVASRNDIEYIGNENPAVHRHHSVEVIYADDDERGRERHAREGWEGPEGARQEAALQDPNVGDRRLYDKGAANVVELEPIKSLLQVVDESYSDGVLVHENWKSDYQEQETQWDTEFEDEGYFYTAAEKTRDEVFDADSRMRDEAFKDDKELYELRASQQTTAGIRAWSRRNNMFTVQIDRAIALFMLSTKEEIAKSAAFDSAEDHELEMMKARLENLVEVHRIKFEAARQSRNKAFENLLPLGITGPALAPTSLRIRSPGASLPRRVAPPVVPALAPTDAAIRVFNHLRSQPPILHRGPAENEGRVQEASAPRPGNFGVADSEHDNALPQNQSAETVNIQQGSSSSRQSGSISASNTSDGRVRPMNSFSAQTTGLRESGLVSASNPPDGRRYGGSKVIPIPPTNSRWALAKIQKKFSKLQHKLRHHVEDLLDQISSEFKYHSSKRRTKFLIGEARRQGTFEEAQRERTAKAAHAERVLEHKFLGFLRHCERDFLEKEDERAESFTRVEGQQDTCFTMEGLIKADELFLQWQEKIRHDFFSSEYRRELVVRDLQREMTRNVYAVIQAAKDNYAADEKLREAWLAEMIANSRTTRPV</sequence>
<dbReference type="EMBL" id="LUEZ02000053">
    <property type="protein sequence ID" value="RDB21909.1"/>
    <property type="molecule type" value="Genomic_DNA"/>
</dbReference>
<feature type="region of interest" description="Disordered" evidence="1">
    <location>
        <begin position="486"/>
        <end position="507"/>
    </location>
</feature>
<accession>A0A369JI99</accession>
<feature type="compositionally biased region" description="Polar residues" evidence="1">
    <location>
        <begin position="784"/>
        <end position="794"/>
    </location>
</feature>
<feature type="compositionally biased region" description="Basic and acidic residues" evidence="1">
    <location>
        <begin position="489"/>
        <end position="507"/>
    </location>
</feature>
<dbReference type="InParanoid" id="A0A369JI99"/>
<feature type="compositionally biased region" description="Polar residues" evidence="1">
    <location>
        <begin position="427"/>
        <end position="449"/>
    </location>
</feature>
<evidence type="ECO:0000313" key="2">
    <source>
        <dbReference type="EMBL" id="RDB21909.1"/>
    </source>
</evidence>
<feature type="region of interest" description="Disordered" evidence="1">
    <location>
        <begin position="207"/>
        <end position="237"/>
    </location>
</feature>
<feature type="region of interest" description="Disordered" evidence="1">
    <location>
        <begin position="748"/>
        <end position="854"/>
    </location>
</feature>
<dbReference type="AlphaFoldDB" id="A0A369JI99"/>
<evidence type="ECO:0000256" key="1">
    <source>
        <dbReference type="SAM" id="MobiDB-lite"/>
    </source>
</evidence>
<reference evidence="2" key="1">
    <citation type="submission" date="2018-04" db="EMBL/GenBank/DDBJ databases">
        <title>Whole genome sequencing of Hypsizygus marmoreus.</title>
        <authorList>
            <person name="Choi I.-G."/>
            <person name="Min B."/>
            <person name="Kim J.-G."/>
            <person name="Kim S."/>
            <person name="Oh Y.-L."/>
            <person name="Kong W.-S."/>
            <person name="Park H."/>
            <person name="Jeong J."/>
            <person name="Song E.-S."/>
        </authorList>
    </citation>
    <scope>NUCLEOTIDE SEQUENCE [LARGE SCALE GENOMIC DNA]</scope>
    <source>
        <strain evidence="2">51987-8</strain>
    </source>
</reference>
<keyword evidence="3" id="KW-1185">Reference proteome</keyword>
<feature type="compositionally biased region" description="Polar residues" evidence="1">
    <location>
        <begin position="822"/>
        <end position="841"/>
    </location>
</feature>
<gene>
    <name evidence="2" type="ORF">Hypma_011005</name>
</gene>
<feature type="compositionally biased region" description="Low complexity" evidence="1">
    <location>
        <begin position="795"/>
        <end position="811"/>
    </location>
</feature>
<evidence type="ECO:0000313" key="3">
    <source>
        <dbReference type="Proteomes" id="UP000076154"/>
    </source>
</evidence>